<dbReference type="PROSITE" id="PS51293">
    <property type="entry name" value="SANT"/>
    <property type="match status" value="1"/>
</dbReference>
<dbReference type="EMBL" id="JBGBPQ010000009">
    <property type="protein sequence ID" value="KAL1519602.1"/>
    <property type="molecule type" value="Genomic_DNA"/>
</dbReference>
<keyword evidence="2" id="KW-0238">DNA-binding</keyword>
<dbReference type="Pfam" id="PF00249">
    <property type="entry name" value="Myb_DNA-binding"/>
    <property type="match status" value="1"/>
</dbReference>
<dbReference type="FunFam" id="1.10.10.60:FF:000014">
    <property type="entry name" value="SWI/SNF complex subunit SMARCC2 isoform C"/>
    <property type="match status" value="1"/>
</dbReference>
<evidence type="ECO:0000256" key="4">
    <source>
        <dbReference type="ARBA" id="ARBA00023242"/>
    </source>
</evidence>
<evidence type="ECO:0000259" key="8">
    <source>
        <dbReference type="PROSITE" id="PS52032"/>
    </source>
</evidence>
<reference evidence="9 11" key="1">
    <citation type="journal article" date="2024" name="Science">
        <title>Giant polyketide synthase enzymes in the biosynthesis of giant marine polyether toxins.</title>
        <authorList>
            <person name="Fallon T.R."/>
            <person name="Shende V.V."/>
            <person name="Wierzbicki I.H."/>
            <person name="Pendleton A.L."/>
            <person name="Watervoot N.F."/>
            <person name="Auber R.P."/>
            <person name="Gonzalez D.J."/>
            <person name="Wisecaver J.H."/>
            <person name="Moore B.S."/>
        </authorList>
    </citation>
    <scope>NUCLEOTIDE SEQUENCE [LARGE SCALE GENOMIC DNA]</scope>
    <source>
        <strain evidence="9 11">12B1</strain>
    </source>
</reference>
<dbReference type="InterPro" id="IPR032450">
    <property type="entry name" value="SMARCC_N"/>
</dbReference>
<evidence type="ECO:0000256" key="5">
    <source>
        <dbReference type="SAM" id="MobiDB-lite"/>
    </source>
</evidence>
<dbReference type="Pfam" id="PF04433">
    <property type="entry name" value="SWIRM"/>
    <property type="match status" value="1"/>
</dbReference>
<dbReference type="Pfam" id="PF16495">
    <property type="entry name" value="SWIRM-assoc_1"/>
    <property type="match status" value="1"/>
</dbReference>
<feature type="region of interest" description="Disordered" evidence="5">
    <location>
        <begin position="246"/>
        <end position="291"/>
    </location>
</feature>
<proteinExistence type="predicted"/>
<dbReference type="InterPro" id="IPR036388">
    <property type="entry name" value="WH-like_DNA-bd_sf"/>
</dbReference>
<gene>
    <name evidence="9" type="ORF">AB1Y20_023092</name>
    <name evidence="10" type="ORF">AB1Y20_023116</name>
</gene>
<dbReference type="InterPro" id="IPR036420">
    <property type="entry name" value="BRCT_dom_sf"/>
</dbReference>
<dbReference type="InterPro" id="IPR007526">
    <property type="entry name" value="SWIRM"/>
</dbReference>
<dbReference type="Gene3D" id="1.10.10.10">
    <property type="entry name" value="Winged helix-like DNA-binding domain superfamily/Winged helix DNA-binding domain"/>
    <property type="match status" value="1"/>
</dbReference>
<dbReference type="PANTHER" id="PTHR12802">
    <property type="entry name" value="SWI/SNF COMPLEX-RELATED"/>
    <property type="match status" value="1"/>
</dbReference>
<dbReference type="InterPro" id="IPR001005">
    <property type="entry name" value="SANT/Myb"/>
</dbReference>
<dbReference type="Gene3D" id="1.10.10.60">
    <property type="entry name" value="Homeodomain-like"/>
    <property type="match status" value="1"/>
</dbReference>
<evidence type="ECO:0000259" key="7">
    <source>
        <dbReference type="PROSITE" id="PS51293"/>
    </source>
</evidence>
<dbReference type="InterPro" id="IPR032451">
    <property type="entry name" value="SMARCC_C"/>
</dbReference>
<dbReference type="EMBL" id="JBGBPQ010000009">
    <property type="protein sequence ID" value="KAL1519578.1"/>
    <property type="molecule type" value="Genomic_DNA"/>
</dbReference>
<dbReference type="Proteomes" id="UP001515480">
    <property type="component" value="Unassembled WGS sequence"/>
</dbReference>
<evidence type="ECO:0008006" key="12">
    <source>
        <dbReference type="Google" id="ProtNLM"/>
    </source>
</evidence>
<accession>A0AB34JF88</accession>
<evidence type="ECO:0000313" key="9">
    <source>
        <dbReference type="EMBL" id="KAL1519578.1"/>
    </source>
</evidence>
<keyword evidence="11" id="KW-1185">Reference proteome</keyword>
<evidence type="ECO:0000313" key="11">
    <source>
        <dbReference type="Proteomes" id="UP001515480"/>
    </source>
</evidence>
<evidence type="ECO:0000259" key="6">
    <source>
        <dbReference type="PROSITE" id="PS50934"/>
    </source>
</evidence>
<dbReference type="InterPro" id="IPR009057">
    <property type="entry name" value="Homeodomain-like_sf"/>
</dbReference>
<protein>
    <recommendedName>
        <fullName evidence="12">SWIRM domain-containing protein</fullName>
    </recommendedName>
</protein>
<feature type="domain" description="Chromo" evidence="8">
    <location>
        <begin position="1"/>
        <end position="260"/>
    </location>
</feature>
<comment type="caution">
    <text evidence="9">The sequence shown here is derived from an EMBL/GenBank/DDBJ whole genome shotgun (WGS) entry which is preliminary data.</text>
</comment>
<dbReference type="PANTHER" id="PTHR12802:SF41">
    <property type="entry name" value="BRAHMA ASSOCIATED PROTEIN 155 KDA"/>
    <property type="match status" value="1"/>
</dbReference>
<evidence type="ECO:0000256" key="2">
    <source>
        <dbReference type="ARBA" id="ARBA00023125"/>
    </source>
</evidence>
<dbReference type="InterPro" id="IPR017884">
    <property type="entry name" value="SANT_dom"/>
</dbReference>
<dbReference type="SUPFAM" id="SSF46689">
    <property type="entry name" value="Homeodomain-like"/>
    <property type="match status" value="2"/>
</dbReference>
<dbReference type="PROSITE" id="PS52032">
    <property type="entry name" value="MARR_BRCT_CHROMO"/>
    <property type="match status" value="1"/>
</dbReference>
<evidence type="ECO:0000313" key="10">
    <source>
        <dbReference type="EMBL" id="KAL1519602.1"/>
    </source>
</evidence>
<evidence type="ECO:0000256" key="3">
    <source>
        <dbReference type="ARBA" id="ARBA00023163"/>
    </source>
</evidence>
<feature type="domain" description="SANT" evidence="7">
    <location>
        <begin position="434"/>
        <end position="484"/>
    </location>
</feature>
<name>A0AB34JF88_PRYPA</name>
<dbReference type="InterPro" id="IPR049898">
    <property type="entry name" value="MARR_BRCT_CHROMO"/>
</dbReference>
<dbReference type="AlphaFoldDB" id="A0AB34JF88"/>
<feature type="compositionally biased region" description="Basic and acidic residues" evidence="5">
    <location>
        <begin position="270"/>
        <end position="282"/>
    </location>
</feature>
<keyword evidence="3" id="KW-0804">Transcription</keyword>
<dbReference type="GO" id="GO:0003677">
    <property type="term" value="F:DNA binding"/>
    <property type="evidence" value="ECO:0007669"/>
    <property type="project" value="UniProtKB-KW"/>
</dbReference>
<organism evidence="9 11">
    <name type="scientific">Prymnesium parvum</name>
    <name type="common">Toxic golden alga</name>
    <dbReference type="NCBI Taxonomy" id="97485"/>
    <lineage>
        <taxon>Eukaryota</taxon>
        <taxon>Haptista</taxon>
        <taxon>Haptophyta</taxon>
        <taxon>Prymnesiophyceae</taxon>
        <taxon>Prymnesiales</taxon>
        <taxon>Prymnesiaceae</taxon>
        <taxon>Prymnesium</taxon>
    </lineage>
</organism>
<keyword evidence="4" id="KW-0539">Nucleus</keyword>
<dbReference type="SUPFAM" id="SSF52113">
    <property type="entry name" value="BRCT domain"/>
    <property type="match status" value="1"/>
</dbReference>
<dbReference type="GO" id="GO:0005634">
    <property type="term" value="C:nucleus"/>
    <property type="evidence" value="ECO:0007669"/>
    <property type="project" value="UniProtKB-ARBA"/>
</dbReference>
<sequence length="659" mass="72160">MQAALERGIRPQALDAISAELRAQLGEDAPCASAQLAALAQSVLRFSRDTLGPQSDAPREQVRLPARLFFDVRREGSLRVILESCCRLLAAEHSPALRFDEAPRSSQLAMLAAANDELVRRGLLQWPRVHLSGTLEPGEAARLEALITSKRGSLVSAAEEATHVVLCGTPPGSARLRAVRTDEDGVLEHTPFTPDSCDRWVEAASAASHAPADADPTPNRWWLSDAWLRDLSHWNEWMNEADYEVRQEGGEAQTKRARRRAADDETDLSNGDRKLQRGDSARVRRSSPVPQQIPMPSHAAWFRLDAVHEIERGALPEFFDGSARLKTEETYVQARNFIVGTYREQPTLPITVTECRRHIALDVGAVMRLHQFLEHWGIINYCSVKLAGMQVRHAATVAGVSLEGPAASSVATHMLTLPAGTNLSLRHERFPADAAAEEWSEQDTLALLEGLEKYEDRWEDVATYVGKPAAQCVRQFLRLPIEEPYAATPPETTRRANEPPADAMLCQLALLAAAVSPPTAGEGSTAADGAAVAKAASEAADSLRTSANECLESIRTASQVAERAEKASINELVARVVDTQLKRVELKMRQLDELTSFVRQESAQLERMRHQVFAERMSFEKRRIQHAAGLPTSAGYHAVFVGGLVPGAADVAGSSQPLR</sequence>
<evidence type="ECO:0000256" key="1">
    <source>
        <dbReference type="ARBA" id="ARBA00023015"/>
    </source>
</evidence>
<dbReference type="FunFam" id="1.10.10.10:FF:000020">
    <property type="entry name" value="SWI/SNF complex subunit SMARCC2 isoform c"/>
    <property type="match status" value="1"/>
</dbReference>
<dbReference type="Pfam" id="PF16496">
    <property type="entry name" value="SWIRM-assoc_2"/>
    <property type="match status" value="1"/>
</dbReference>
<feature type="domain" description="SWIRM" evidence="6">
    <location>
        <begin position="293"/>
        <end position="390"/>
    </location>
</feature>
<dbReference type="CDD" id="cd00167">
    <property type="entry name" value="SANT"/>
    <property type="match status" value="1"/>
</dbReference>
<keyword evidence="1" id="KW-0805">Transcription regulation</keyword>
<dbReference type="PROSITE" id="PS50934">
    <property type="entry name" value="SWIRM"/>
    <property type="match status" value="1"/>
</dbReference>
<dbReference type="SMART" id="SM00717">
    <property type="entry name" value="SANT"/>
    <property type="match status" value="1"/>
</dbReference>